<accession>A0A7C9B0B6</accession>
<reference evidence="2" key="1">
    <citation type="journal article" date="2013" name="J. Plant Res.">
        <title>Effect of fungi and light on seed germination of three Opuntia species from semiarid lands of central Mexico.</title>
        <authorList>
            <person name="Delgado-Sanchez P."/>
            <person name="Jimenez-Bremont J.F."/>
            <person name="Guerrero-Gonzalez Mde L."/>
            <person name="Flores J."/>
        </authorList>
    </citation>
    <scope>NUCLEOTIDE SEQUENCE</scope>
    <source>
        <tissue evidence="2">Cladode</tissue>
    </source>
</reference>
<evidence type="ECO:0000256" key="1">
    <source>
        <dbReference type="SAM" id="SignalP"/>
    </source>
</evidence>
<organism evidence="2">
    <name type="scientific">Opuntia streptacantha</name>
    <name type="common">Prickly pear cactus</name>
    <name type="synonym">Opuntia cardona</name>
    <dbReference type="NCBI Taxonomy" id="393608"/>
    <lineage>
        <taxon>Eukaryota</taxon>
        <taxon>Viridiplantae</taxon>
        <taxon>Streptophyta</taxon>
        <taxon>Embryophyta</taxon>
        <taxon>Tracheophyta</taxon>
        <taxon>Spermatophyta</taxon>
        <taxon>Magnoliopsida</taxon>
        <taxon>eudicotyledons</taxon>
        <taxon>Gunneridae</taxon>
        <taxon>Pentapetalae</taxon>
        <taxon>Caryophyllales</taxon>
        <taxon>Cactineae</taxon>
        <taxon>Cactaceae</taxon>
        <taxon>Opuntioideae</taxon>
        <taxon>Opuntia</taxon>
    </lineage>
</organism>
<sequence length="137" mass="14985">MSGSSIVLLLHLYLCPGKPASTTLWITLGRLPEQVLSLLVSISLCLEQRKSLVDIFIPTTILNSFTKKIPCLLNVSFFQLQNSPSVPSCNVPLVSNCGSIKQFSGSPYISNVTFQHSPTLPDEGIFTLSSLRTFLIN</sequence>
<proteinExistence type="predicted"/>
<reference evidence="2" key="2">
    <citation type="submission" date="2020-07" db="EMBL/GenBank/DDBJ databases">
        <authorList>
            <person name="Vera ALvarez R."/>
            <person name="Arias-Moreno D.M."/>
            <person name="Jimenez-Jacinto V."/>
            <person name="Jimenez-Bremont J.F."/>
            <person name="Swaminathan K."/>
            <person name="Moose S.P."/>
            <person name="Guerrero-Gonzalez M.L."/>
            <person name="Marino-Ramirez L."/>
            <person name="Landsman D."/>
            <person name="Rodriguez-Kessler M."/>
            <person name="Delgado-Sanchez P."/>
        </authorList>
    </citation>
    <scope>NUCLEOTIDE SEQUENCE</scope>
    <source>
        <tissue evidence="2">Cladode</tissue>
    </source>
</reference>
<feature type="signal peptide" evidence="1">
    <location>
        <begin position="1"/>
        <end position="19"/>
    </location>
</feature>
<dbReference type="EMBL" id="GISG01283207">
    <property type="protein sequence ID" value="MBA4679390.1"/>
    <property type="molecule type" value="Transcribed_RNA"/>
</dbReference>
<evidence type="ECO:0008006" key="3">
    <source>
        <dbReference type="Google" id="ProtNLM"/>
    </source>
</evidence>
<protein>
    <recommendedName>
        <fullName evidence="3">Receptor protein serine/threonine kinase</fullName>
    </recommendedName>
</protein>
<name>A0A7C9B0B6_OPUST</name>
<dbReference type="AlphaFoldDB" id="A0A7C9B0B6"/>
<keyword evidence="1" id="KW-0732">Signal</keyword>
<evidence type="ECO:0000313" key="2">
    <source>
        <dbReference type="EMBL" id="MBA4679390.1"/>
    </source>
</evidence>
<feature type="chain" id="PRO_5027951194" description="Receptor protein serine/threonine kinase" evidence="1">
    <location>
        <begin position="20"/>
        <end position="137"/>
    </location>
</feature>